<keyword evidence="5" id="KW-0653">Protein transport</keyword>
<evidence type="ECO:0000256" key="2">
    <source>
        <dbReference type="ARBA" id="ARBA00009170"/>
    </source>
</evidence>
<organism evidence="11 12">
    <name type="scientific">Tenebrio molitor</name>
    <name type="common">Yellow mealworm beetle</name>
    <dbReference type="NCBI Taxonomy" id="7067"/>
    <lineage>
        <taxon>Eukaryota</taxon>
        <taxon>Metazoa</taxon>
        <taxon>Ecdysozoa</taxon>
        <taxon>Arthropoda</taxon>
        <taxon>Hexapoda</taxon>
        <taxon>Insecta</taxon>
        <taxon>Pterygota</taxon>
        <taxon>Neoptera</taxon>
        <taxon>Endopterygota</taxon>
        <taxon>Coleoptera</taxon>
        <taxon>Polyphaga</taxon>
        <taxon>Cucujiformia</taxon>
        <taxon>Tenebrionidae</taxon>
        <taxon>Tenebrio</taxon>
    </lineage>
</organism>
<evidence type="ECO:0000313" key="11">
    <source>
        <dbReference type="EMBL" id="KAH0815884.1"/>
    </source>
</evidence>
<evidence type="ECO:0000259" key="10">
    <source>
        <dbReference type="Pfam" id="PF17171"/>
    </source>
</evidence>
<evidence type="ECO:0000256" key="5">
    <source>
        <dbReference type="ARBA" id="ARBA00022927"/>
    </source>
</evidence>
<accession>A0A8J6HJQ5</accession>
<evidence type="ECO:0000256" key="4">
    <source>
        <dbReference type="ARBA" id="ARBA00022787"/>
    </source>
</evidence>
<dbReference type="InterPro" id="IPR036282">
    <property type="entry name" value="Glutathione-S-Trfase_C_sf"/>
</dbReference>
<name>A0A8J6HJQ5_TENMO</name>
<keyword evidence="8" id="KW-1133">Transmembrane helix</keyword>
<proteinExistence type="inferred from homology"/>
<dbReference type="GO" id="GO:0015031">
    <property type="term" value="P:protein transport"/>
    <property type="evidence" value="ECO:0007669"/>
    <property type="project" value="UniProtKB-KW"/>
</dbReference>
<dbReference type="EMBL" id="JABDTM020022459">
    <property type="protein sequence ID" value="KAH0815884.1"/>
    <property type="molecule type" value="Genomic_DNA"/>
</dbReference>
<feature type="domain" description="Mitochondrial outer membrane transport complex Sam37/metaxin N-terminal" evidence="9">
    <location>
        <begin position="146"/>
        <end position="265"/>
    </location>
</feature>
<dbReference type="InterPro" id="IPR019564">
    <property type="entry name" value="Sam37/metaxin_N"/>
</dbReference>
<evidence type="ECO:0000256" key="7">
    <source>
        <dbReference type="ARBA" id="ARBA00023136"/>
    </source>
</evidence>
<keyword evidence="3" id="KW-0813">Transport</keyword>
<keyword evidence="8" id="KW-0812">Transmembrane</keyword>
<feature type="transmembrane region" description="Helical" evidence="8">
    <location>
        <begin position="385"/>
        <end position="406"/>
    </location>
</feature>
<evidence type="ECO:0000256" key="6">
    <source>
        <dbReference type="ARBA" id="ARBA00023128"/>
    </source>
</evidence>
<comment type="similarity">
    <text evidence="2">Belongs to the metaxin family.</text>
</comment>
<evidence type="ECO:0000313" key="12">
    <source>
        <dbReference type="Proteomes" id="UP000719412"/>
    </source>
</evidence>
<evidence type="ECO:0000256" key="8">
    <source>
        <dbReference type="SAM" id="Phobius"/>
    </source>
</evidence>
<dbReference type="InterPro" id="IPR033468">
    <property type="entry name" value="Metaxin_GST"/>
</dbReference>
<feature type="domain" description="Metaxin glutathione S-transferase" evidence="10">
    <location>
        <begin position="294"/>
        <end position="357"/>
    </location>
</feature>
<dbReference type="CDD" id="cd03212">
    <property type="entry name" value="GST_C_Metaxin1_3"/>
    <property type="match status" value="1"/>
</dbReference>
<comment type="caution">
    <text evidence="11">The sequence shown here is derived from an EMBL/GenBank/DDBJ whole genome shotgun (WGS) entry which is preliminary data.</text>
</comment>
<reference evidence="11" key="1">
    <citation type="journal article" date="2020" name="J Insects Food Feed">
        <title>The yellow mealworm (Tenebrio molitor) genome: a resource for the emerging insects as food and feed industry.</title>
        <authorList>
            <person name="Eriksson T."/>
            <person name="Andere A."/>
            <person name="Kelstrup H."/>
            <person name="Emery V."/>
            <person name="Picard C."/>
        </authorList>
    </citation>
    <scope>NUCLEOTIDE SEQUENCE</scope>
    <source>
        <strain evidence="11">Stoneville</strain>
        <tissue evidence="11">Whole head</tissue>
    </source>
</reference>
<gene>
    <name evidence="11" type="ORF">GEV33_006907</name>
</gene>
<reference evidence="11" key="2">
    <citation type="submission" date="2021-08" db="EMBL/GenBank/DDBJ databases">
        <authorList>
            <person name="Eriksson T."/>
        </authorList>
    </citation>
    <scope>NUCLEOTIDE SEQUENCE</scope>
    <source>
        <strain evidence="11">Stoneville</strain>
        <tissue evidence="11">Whole head</tissue>
    </source>
</reference>
<dbReference type="Pfam" id="PF10568">
    <property type="entry name" value="Tom37"/>
    <property type="match status" value="1"/>
</dbReference>
<evidence type="ECO:0000256" key="1">
    <source>
        <dbReference type="ARBA" id="ARBA00004294"/>
    </source>
</evidence>
<keyword evidence="6" id="KW-0496">Mitochondrion</keyword>
<dbReference type="SUPFAM" id="SSF47616">
    <property type="entry name" value="GST C-terminal domain-like"/>
    <property type="match status" value="1"/>
</dbReference>
<dbReference type="Pfam" id="PF17171">
    <property type="entry name" value="GST_C_6"/>
    <property type="match status" value="1"/>
</dbReference>
<dbReference type="PANTHER" id="PTHR12289:SF41">
    <property type="entry name" value="FAILED AXON CONNECTIONS-RELATED"/>
    <property type="match status" value="1"/>
</dbReference>
<evidence type="ECO:0000256" key="3">
    <source>
        <dbReference type="ARBA" id="ARBA00022448"/>
    </source>
</evidence>
<dbReference type="GO" id="GO:0001401">
    <property type="term" value="C:SAM complex"/>
    <property type="evidence" value="ECO:0007669"/>
    <property type="project" value="InterPro"/>
</dbReference>
<comment type="subcellular location">
    <subcellularLocation>
        <location evidence="1">Mitochondrion outer membrane</location>
    </subcellularLocation>
</comment>
<keyword evidence="4" id="KW-1000">Mitochondrion outer membrane</keyword>
<protein>
    <recommendedName>
        <fullName evidence="13">GST C-terminal domain-containing protein</fullName>
    </recommendedName>
</protein>
<keyword evidence="7 8" id="KW-0472">Membrane</keyword>
<dbReference type="GO" id="GO:0007005">
    <property type="term" value="P:mitochondrion organization"/>
    <property type="evidence" value="ECO:0007669"/>
    <property type="project" value="TreeGrafter"/>
</dbReference>
<dbReference type="InterPro" id="IPR050931">
    <property type="entry name" value="Mito_Protein_Transport_Metaxin"/>
</dbReference>
<dbReference type="Gene3D" id="1.20.1050.10">
    <property type="match status" value="1"/>
</dbReference>
<dbReference type="Proteomes" id="UP000719412">
    <property type="component" value="Unassembled WGS sequence"/>
</dbReference>
<sequence>MLVKRNLYAVKNSNGHKLSVRNPAAGIDRQEAKINNKNGTCLPRVGTLFGITKITDELRNPNGDLLNTEQLAQSLMRFLMEMSLHVELCPPGINQKEVKLLSGESECLNSAPGVGKVGYCARGSMASAVLNVIDGDYGLVSLDVACIQAVLYATLNDVPVEINVQNSIKSCALYSAPSYKCGSVAIDKFEAMVGHWRKTHGDPDRGLSAKEASETLALVNLVTMKLKPVLEFLYWVDQRNSEEFINRWFMRALPFPFNYAYTKRRKNEALQLIETMYPLDTDMEVVKEFITKTATQCLSTLSTRLGKAKFFYGDAPMTVDVVVYAHIAPLVKLPFPSSDIPSLLSMWPNLSEFVKRVDSRYFPDVKREAKYLPSETATRQNDDEVSYMAIFILVVSATSLVVGFAMKRGMIRFSSLY</sequence>
<evidence type="ECO:0008006" key="13">
    <source>
        <dbReference type="Google" id="ProtNLM"/>
    </source>
</evidence>
<keyword evidence="12" id="KW-1185">Reference proteome</keyword>
<dbReference type="AlphaFoldDB" id="A0A8J6HJQ5"/>
<dbReference type="PANTHER" id="PTHR12289">
    <property type="entry name" value="METAXIN RELATED"/>
    <property type="match status" value="1"/>
</dbReference>
<evidence type="ECO:0000259" key="9">
    <source>
        <dbReference type="Pfam" id="PF10568"/>
    </source>
</evidence>